<dbReference type="Proteomes" id="UP001652625">
    <property type="component" value="Chromosome 03"/>
</dbReference>
<proteinExistence type="predicted"/>
<keyword evidence="2" id="KW-0479">Metal-binding</keyword>
<feature type="compositionally biased region" description="Basic and acidic residues" evidence="6">
    <location>
        <begin position="30"/>
        <end position="44"/>
    </location>
</feature>
<protein>
    <submittedName>
        <fullName evidence="9">Uncharacterized protein LOC136078801</fullName>
    </submittedName>
</protein>
<evidence type="ECO:0000256" key="4">
    <source>
        <dbReference type="ARBA" id="ARBA00022833"/>
    </source>
</evidence>
<dbReference type="Pfam" id="PF05699">
    <property type="entry name" value="Dimer_Tnp_hAT"/>
    <property type="match status" value="1"/>
</dbReference>
<evidence type="ECO:0000313" key="9">
    <source>
        <dbReference type="RefSeq" id="XP_065650684.1"/>
    </source>
</evidence>
<dbReference type="InterPro" id="IPR012337">
    <property type="entry name" value="RNaseH-like_sf"/>
</dbReference>
<keyword evidence="5" id="KW-0539">Nucleus</keyword>
<organism evidence="8 9">
    <name type="scientific">Hydra vulgaris</name>
    <name type="common">Hydra</name>
    <name type="synonym">Hydra attenuata</name>
    <dbReference type="NCBI Taxonomy" id="6087"/>
    <lineage>
        <taxon>Eukaryota</taxon>
        <taxon>Metazoa</taxon>
        <taxon>Cnidaria</taxon>
        <taxon>Hydrozoa</taxon>
        <taxon>Hydroidolina</taxon>
        <taxon>Anthoathecata</taxon>
        <taxon>Aplanulata</taxon>
        <taxon>Hydridae</taxon>
        <taxon>Hydra</taxon>
    </lineage>
</organism>
<dbReference type="SUPFAM" id="SSF140996">
    <property type="entry name" value="Hermes dimerisation domain"/>
    <property type="match status" value="1"/>
</dbReference>
<feature type="domain" description="HAT C-terminal dimerisation" evidence="7">
    <location>
        <begin position="583"/>
        <end position="656"/>
    </location>
</feature>
<name>A0ABM4BNJ4_HYDVU</name>
<accession>A0ABM4BNJ4</accession>
<evidence type="ECO:0000256" key="6">
    <source>
        <dbReference type="SAM" id="MobiDB-lite"/>
    </source>
</evidence>
<dbReference type="InterPro" id="IPR052035">
    <property type="entry name" value="ZnF_BED_domain_contain"/>
</dbReference>
<evidence type="ECO:0000256" key="2">
    <source>
        <dbReference type="ARBA" id="ARBA00022723"/>
    </source>
</evidence>
<evidence type="ECO:0000256" key="1">
    <source>
        <dbReference type="ARBA" id="ARBA00004123"/>
    </source>
</evidence>
<keyword evidence="3" id="KW-0863">Zinc-finger</keyword>
<evidence type="ECO:0000313" key="8">
    <source>
        <dbReference type="Proteomes" id="UP001652625"/>
    </source>
</evidence>
<comment type="subcellular location">
    <subcellularLocation>
        <location evidence="1">Nucleus</location>
    </subcellularLocation>
</comment>
<dbReference type="PANTHER" id="PTHR46481:SF10">
    <property type="entry name" value="ZINC FINGER BED DOMAIN-CONTAINING PROTEIN 39"/>
    <property type="match status" value="1"/>
</dbReference>
<dbReference type="GeneID" id="136078801"/>
<sequence>MSKNNTFSPIEYAAPISDLMNLTKKRLDKRKAIDEQNPADHNDSETSSSFSSDQTEIEVDAQSIEEAAKTAYEYYSIEEETSKWICNQCNSNRPKKYSCKTSKSILDYHLEHDHKIITPKKKRTMSGLSKEVSDKIDRALLIFIIACCLPFMMVESSAFKEFVLCLNPKYKVPCRKKLRSVLTDLYREKVELLKSKLLSIKVLSITTDGWTSCQNYSYISATAHFISDKTNFISFCLGFAYLNGRHDADNLKEALLKIVEKLKVDDKIMSIVSDNASNVRNCLNSLKVCLNIQPIRCMGHVLQLVVKNVIDLVEEGEKDSSSKFFFIARTLTKCRKIVTSFNHSSQLNDLLEESQTRQGVEKNHMLHLIQDVKTRWHSTFLMAERMLKLHSYVKDIFNSKQQYKDMRKYLLDEDEMVNLKETLNALLSFNQVSVLLSGDRYATCSLIIPSIKYLEKQLSKNKSETPPLIVILKSHLLESLQTYKDSYELENNSFLLCATFLDPNYKSFQFFEKYEKKKYLKIVKEFLSDFYLSKRVGEIIPIKKVTKESKKFKLSFEDEEDVSGSDSDKNVTLDLKKEISEYIRLSVHEQNVLEFWHQNQYVFPILYCISTMILCTPATSAPSERLFSDALNNLYAKQNRMTAECFQMLMFLYKNLEFFNLV</sequence>
<evidence type="ECO:0000256" key="3">
    <source>
        <dbReference type="ARBA" id="ARBA00022771"/>
    </source>
</evidence>
<dbReference type="SUPFAM" id="SSF53098">
    <property type="entry name" value="Ribonuclease H-like"/>
    <property type="match status" value="1"/>
</dbReference>
<gene>
    <name evidence="9" type="primary">LOC136078801</name>
</gene>
<feature type="region of interest" description="Disordered" evidence="6">
    <location>
        <begin position="27"/>
        <end position="56"/>
    </location>
</feature>
<keyword evidence="8" id="KW-1185">Reference proteome</keyword>
<dbReference type="RefSeq" id="XP_065650684.1">
    <property type="nucleotide sequence ID" value="XM_065794612.1"/>
</dbReference>
<evidence type="ECO:0000259" key="7">
    <source>
        <dbReference type="Pfam" id="PF05699"/>
    </source>
</evidence>
<evidence type="ECO:0000256" key="5">
    <source>
        <dbReference type="ARBA" id="ARBA00023242"/>
    </source>
</evidence>
<dbReference type="InterPro" id="IPR008906">
    <property type="entry name" value="HATC_C_dom"/>
</dbReference>
<dbReference type="PANTHER" id="PTHR46481">
    <property type="entry name" value="ZINC FINGER BED DOMAIN-CONTAINING PROTEIN 4"/>
    <property type="match status" value="1"/>
</dbReference>
<keyword evidence="4" id="KW-0862">Zinc</keyword>
<reference evidence="9" key="1">
    <citation type="submission" date="2025-08" db="UniProtKB">
        <authorList>
            <consortium name="RefSeq"/>
        </authorList>
    </citation>
    <scope>IDENTIFICATION</scope>
</reference>